<organism evidence="1 2">
    <name type="scientific">Agrobacterium cavarae</name>
    <dbReference type="NCBI Taxonomy" id="2528239"/>
    <lineage>
        <taxon>Bacteria</taxon>
        <taxon>Pseudomonadati</taxon>
        <taxon>Pseudomonadota</taxon>
        <taxon>Alphaproteobacteria</taxon>
        <taxon>Hyphomicrobiales</taxon>
        <taxon>Rhizobiaceae</taxon>
        <taxon>Rhizobium/Agrobacterium group</taxon>
        <taxon>Agrobacterium</taxon>
    </lineage>
</organism>
<dbReference type="EMBL" id="SISF01000031">
    <property type="protein sequence ID" value="TBN11400.1"/>
    <property type="molecule type" value="Genomic_DNA"/>
</dbReference>
<accession>A0ABY1Y5Z8</accession>
<dbReference type="GeneID" id="301042312"/>
<reference evidence="1 2" key="1">
    <citation type="submission" date="2019-02" db="EMBL/GenBank/DDBJ databases">
        <title>Current taxonomic status of genus Agrobacterium and description of Agrobacterium cavarae sp. nov. isolated from maize roots.</title>
        <authorList>
            <person name="Flores-Felix J.D."/>
            <person name="Menendez E."/>
            <person name="Ramirez-Bahena M.H."/>
            <person name="Garcia-Fraile P."/>
            <person name="Velazquez E."/>
        </authorList>
    </citation>
    <scope>NUCLEOTIDE SEQUENCE [LARGE SCALE GENOMIC DNA]</scope>
    <source>
        <strain evidence="1 2">RZME10</strain>
    </source>
</reference>
<dbReference type="Proteomes" id="UP000294239">
    <property type="component" value="Unassembled WGS sequence"/>
</dbReference>
<dbReference type="RefSeq" id="WP_130978400.1">
    <property type="nucleotide sequence ID" value="NZ_SISF01000031.1"/>
</dbReference>
<gene>
    <name evidence="1" type="ORF">EYC79_14115</name>
</gene>
<name>A0ABY1Y5Z8_9HYPH</name>
<proteinExistence type="predicted"/>
<evidence type="ECO:0000313" key="1">
    <source>
        <dbReference type="EMBL" id="TBN11400.1"/>
    </source>
</evidence>
<evidence type="ECO:0008006" key="3">
    <source>
        <dbReference type="Google" id="ProtNLM"/>
    </source>
</evidence>
<keyword evidence="2" id="KW-1185">Reference proteome</keyword>
<comment type="caution">
    <text evidence="1">The sequence shown here is derived from an EMBL/GenBank/DDBJ whole genome shotgun (WGS) entry which is preliminary data.</text>
</comment>
<protein>
    <recommendedName>
        <fullName evidence="3">Type II toxin-antitoxin system HicA family toxin</fullName>
    </recommendedName>
</protein>
<evidence type="ECO:0000313" key="2">
    <source>
        <dbReference type="Proteomes" id="UP000294239"/>
    </source>
</evidence>
<sequence length="64" mass="7533">MKREQFLRELRKIAKDRQLDLAIFEDKGKGSHYRVKLNGKMTTIKSGELTPTYVRLLRKQLGID</sequence>